<dbReference type="SUPFAM" id="SSF159774">
    <property type="entry name" value="YerB-like"/>
    <property type="match status" value="1"/>
</dbReference>
<gene>
    <name evidence="2" type="ORF">EVA_13411</name>
</gene>
<dbReference type="InterPro" id="IPR023158">
    <property type="entry name" value="YerB-like_sf"/>
</dbReference>
<proteinExistence type="predicted"/>
<feature type="domain" description="DUF3048" evidence="1">
    <location>
        <begin position="7"/>
        <end position="53"/>
    </location>
</feature>
<sequence>HVRFDVRQGAGLYLNGGRYERVRWIKENPASPLRIVDNGGKEMDIKVNPGTSYFAVVAEEQIKNCRIDGKTLKEAYNE</sequence>
<evidence type="ECO:0000313" key="2">
    <source>
        <dbReference type="EMBL" id="EJW98482.1"/>
    </source>
</evidence>
<dbReference type="Pfam" id="PF17479">
    <property type="entry name" value="DUF3048_C"/>
    <property type="match status" value="1"/>
</dbReference>
<dbReference type="AlphaFoldDB" id="J9G9M2"/>
<protein>
    <recommendedName>
        <fullName evidence="1">DUF3048 domain-containing protein</fullName>
    </recommendedName>
</protein>
<dbReference type="InterPro" id="IPR035328">
    <property type="entry name" value="DUF3048_C"/>
</dbReference>
<feature type="non-terminal residue" evidence="2">
    <location>
        <position position="1"/>
    </location>
</feature>
<name>J9G9M2_9ZZZZ</name>
<evidence type="ECO:0000259" key="1">
    <source>
        <dbReference type="Pfam" id="PF17479"/>
    </source>
</evidence>
<dbReference type="Gene3D" id="3.50.90.10">
    <property type="entry name" value="YerB-like"/>
    <property type="match status" value="1"/>
</dbReference>
<organism evidence="2">
    <name type="scientific">gut metagenome</name>
    <dbReference type="NCBI Taxonomy" id="749906"/>
    <lineage>
        <taxon>unclassified sequences</taxon>
        <taxon>metagenomes</taxon>
        <taxon>organismal metagenomes</taxon>
    </lineage>
</organism>
<accession>J9G9M2</accession>
<comment type="caution">
    <text evidence="2">The sequence shown here is derived from an EMBL/GenBank/DDBJ whole genome shotgun (WGS) entry which is preliminary data.</text>
</comment>
<reference evidence="2" key="1">
    <citation type="journal article" date="2012" name="PLoS ONE">
        <title>Gene sets for utilization of primary and secondary nutrition supplies in the distal gut of endangered iberian lynx.</title>
        <authorList>
            <person name="Alcaide M."/>
            <person name="Messina E."/>
            <person name="Richter M."/>
            <person name="Bargiela R."/>
            <person name="Peplies J."/>
            <person name="Huws S.A."/>
            <person name="Newbold C.J."/>
            <person name="Golyshin P.N."/>
            <person name="Simon M.A."/>
            <person name="Lopez G."/>
            <person name="Yakimov M.M."/>
            <person name="Ferrer M."/>
        </authorList>
    </citation>
    <scope>NUCLEOTIDE SEQUENCE</scope>
</reference>
<dbReference type="EMBL" id="AMCI01004246">
    <property type="protein sequence ID" value="EJW98482.1"/>
    <property type="molecule type" value="Genomic_DNA"/>
</dbReference>